<evidence type="ECO:0000313" key="2">
    <source>
        <dbReference type="EMBL" id="GJJ08988.1"/>
    </source>
</evidence>
<accession>A0AAV5A686</accession>
<dbReference type="AlphaFoldDB" id="A0AAV5A686"/>
<reference evidence="2" key="1">
    <citation type="submission" date="2021-10" db="EMBL/GenBank/DDBJ databases">
        <title>De novo Genome Assembly of Clathrus columnatus (Basidiomycota, Fungi) Using Illumina and Nanopore Sequence Data.</title>
        <authorList>
            <person name="Ogiso-Tanaka E."/>
            <person name="Itagaki H."/>
            <person name="Hosoya T."/>
            <person name="Hosaka K."/>
        </authorList>
    </citation>
    <scope>NUCLEOTIDE SEQUENCE</scope>
    <source>
        <strain evidence="2">MO-923</strain>
    </source>
</reference>
<evidence type="ECO:0000313" key="3">
    <source>
        <dbReference type="Proteomes" id="UP001050691"/>
    </source>
</evidence>
<keyword evidence="3" id="KW-1185">Reference proteome</keyword>
<comment type="caution">
    <text evidence="2">The sequence shown here is derived from an EMBL/GenBank/DDBJ whole genome shotgun (WGS) entry which is preliminary data.</text>
</comment>
<name>A0AAV5A686_9AGAM</name>
<dbReference type="Proteomes" id="UP001050691">
    <property type="component" value="Unassembled WGS sequence"/>
</dbReference>
<evidence type="ECO:0000256" key="1">
    <source>
        <dbReference type="SAM" id="MobiDB-lite"/>
    </source>
</evidence>
<feature type="region of interest" description="Disordered" evidence="1">
    <location>
        <begin position="207"/>
        <end position="230"/>
    </location>
</feature>
<sequence length="230" mass="26565">MACELLYGRKGYEMLRQCSVAPITLDQFALKNGSFKAYIKVYGKERYNSYDKWLQSVISGTAQEAHPFDAGEFTASHQPHHDMESVYWLILWFLVKAWPKGIELEDLNLGISGRNSHNFIIETMLARGTGADDAFAMVTWLRNSKELWELMLHPVYRHLVTMLADMGRYICMCWSRFPDVPFWHSHEVFKRLLFKQIVQMTNANDPIPIQGHRPSLNPTPFDASDTTSES</sequence>
<protein>
    <recommendedName>
        <fullName evidence="4">Fungal-type protein kinase domain-containing protein</fullName>
    </recommendedName>
</protein>
<evidence type="ECO:0008006" key="4">
    <source>
        <dbReference type="Google" id="ProtNLM"/>
    </source>
</evidence>
<gene>
    <name evidence="2" type="ORF">Clacol_003209</name>
</gene>
<dbReference type="EMBL" id="BPWL01000003">
    <property type="protein sequence ID" value="GJJ08988.1"/>
    <property type="molecule type" value="Genomic_DNA"/>
</dbReference>
<proteinExistence type="predicted"/>
<organism evidence="2 3">
    <name type="scientific">Clathrus columnatus</name>
    <dbReference type="NCBI Taxonomy" id="1419009"/>
    <lineage>
        <taxon>Eukaryota</taxon>
        <taxon>Fungi</taxon>
        <taxon>Dikarya</taxon>
        <taxon>Basidiomycota</taxon>
        <taxon>Agaricomycotina</taxon>
        <taxon>Agaricomycetes</taxon>
        <taxon>Phallomycetidae</taxon>
        <taxon>Phallales</taxon>
        <taxon>Clathraceae</taxon>
        <taxon>Clathrus</taxon>
    </lineage>
</organism>